<evidence type="ECO:0000313" key="5">
    <source>
        <dbReference type="Proteomes" id="UP001418222"/>
    </source>
</evidence>
<dbReference type="EMBL" id="JBBWWQ010000003">
    <property type="protein sequence ID" value="KAK8951891.1"/>
    <property type="molecule type" value="Genomic_DNA"/>
</dbReference>
<feature type="domain" description="Type II DNA topoisomerase VI subunit A all-beta" evidence="3">
    <location>
        <begin position="119"/>
        <end position="155"/>
    </location>
</feature>
<dbReference type="PANTHER" id="PTHR10848:SF4">
    <property type="entry name" value="DNA TOPOISOMERASE 6 SUBUNIT A"/>
    <property type="match status" value="1"/>
</dbReference>
<evidence type="ECO:0000256" key="1">
    <source>
        <dbReference type="PROSITE-ProRule" id="PRU01385"/>
    </source>
</evidence>
<dbReference type="InterPro" id="IPR013049">
    <property type="entry name" value="Spo11/TopoVI_A_N"/>
</dbReference>
<keyword evidence="5" id="KW-1185">Reference proteome</keyword>
<dbReference type="GO" id="GO:0000706">
    <property type="term" value="P:meiotic DNA double-strand break processing"/>
    <property type="evidence" value="ECO:0007669"/>
    <property type="project" value="TreeGrafter"/>
</dbReference>
<dbReference type="SUPFAM" id="SSF56726">
    <property type="entry name" value="DNA topoisomerase IV, alpha subunit"/>
    <property type="match status" value="1"/>
</dbReference>
<dbReference type="InterPro" id="IPR002815">
    <property type="entry name" value="Spo11/TopoVI_A"/>
</dbReference>
<name>A0AAP0BX70_9ASPA</name>
<dbReference type="Pfam" id="PF04406">
    <property type="entry name" value="TP6A_N"/>
    <property type="match status" value="1"/>
</dbReference>
<evidence type="ECO:0000259" key="3">
    <source>
        <dbReference type="Pfam" id="PF20768"/>
    </source>
</evidence>
<dbReference type="GO" id="GO:0003677">
    <property type="term" value="F:DNA binding"/>
    <property type="evidence" value="ECO:0007669"/>
    <property type="project" value="UniProtKB-UniRule"/>
</dbReference>
<dbReference type="PROSITE" id="PS52041">
    <property type="entry name" value="TOPO_IIB"/>
    <property type="match status" value="1"/>
</dbReference>
<evidence type="ECO:0000259" key="2">
    <source>
        <dbReference type="Pfam" id="PF04406"/>
    </source>
</evidence>
<dbReference type="GO" id="GO:0042138">
    <property type="term" value="P:meiotic DNA double-strand break formation"/>
    <property type="evidence" value="ECO:0007669"/>
    <property type="project" value="TreeGrafter"/>
</dbReference>
<dbReference type="InterPro" id="IPR036078">
    <property type="entry name" value="Spo11/TopoVI_A_sf"/>
</dbReference>
<dbReference type="Gene3D" id="3.40.1360.10">
    <property type="match status" value="1"/>
</dbReference>
<proteinExistence type="inferred from homology"/>
<accession>A0AAP0BX70</accession>
<gene>
    <name evidence="4" type="primary">TOP6A</name>
    <name evidence="4" type="ORF">KSP39_PZI004601</name>
</gene>
<dbReference type="InterPro" id="IPR049333">
    <property type="entry name" value="Topo_VI_alpha"/>
</dbReference>
<dbReference type="InterPro" id="IPR036388">
    <property type="entry name" value="WH-like_DNA-bd_sf"/>
</dbReference>
<keyword evidence="1" id="KW-0238">DNA-binding</keyword>
<protein>
    <submittedName>
        <fullName evidence="4">DNA topoisomerase 6 subunit A</fullName>
    </submittedName>
</protein>
<dbReference type="Gene3D" id="1.10.10.10">
    <property type="entry name" value="Winged helix-like DNA-binding domain superfamily/Winged helix DNA-binding domain"/>
    <property type="match status" value="1"/>
</dbReference>
<dbReference type="AlphaFoldDB" id="A0AAP0BX70"/>
<dbReference type="GO" id="GO:0005524">
    <property type="term" value="F:ATP binding"/>
    <property type="evidence" value="ECO:0007669"/>
    <property type="project" value="InterPro"/>
</dbReference>
<dbReference type="Pfam" id="PF20768">
    <property type="entry name" value="Topo_VI_alpha"/>
    <property type="match status" value="1"/>
</dbReference>
<feature type="active site" description="O-(5'-phospho-DNA)-tyrosine intermediate" evidence="1">
    <location>
        <position position="98"/>
    </location>
</feature>
<reference evidence="4 5" key="1">
    <citation type="journal article" date="2022" name="Nat. Plants">
        <title>Genomes of leafy and leafless Platanthera orchids illuminate the evolution of mycoheterotrophy.</title>
        <authorList>
            <person name="Li M.H."/>
            <person name="Liu K.W."/>
            <person name="Li Z."/>
            <person name="Lu H.C."/>
            <person name="Ye Q.L."/>
            <person name="Zhang D."/>
            <person name="Wang J.Y."/>
            <person name="Li Y.F."/>
            <person name="Zhong Z.M."/>
            <person name="Liu X."/>
            <person name="Yu X."/>
            <person name="Liu D.K."/>
            <person name="Tu X.D."/>
            <person name="Liu B."/>
            <person name="Hao Y."/>
            <person name="Liao X.Y."/>
            <person name="Jiang Y.T."/>
            <person name="Sun W.H."/>
            <person name="Chen J."/>
            <person name="Chen Y.Q."/>
            <person name="Ai Y."/>
            <person name="Zhai J.W."/>
            <person name="Wu S.S."/>
            <person name="Zhou Z."/>
            <person name="Hsiao Y.Y."/>
            <person name="Wu W.L."/>
            <person name="Chen Y.Y."/>
            <person name="Lin Y.F."/>
            <person name="Hsu J.L."/>
            <person name="Li C.Y."/>
            <person name="Wang Z.W."/>
            <person name="Zhao X."/>
            <person name="Zhong W.Y."/>
            <person name="Ma X.K."/>
            <person name="Ma L."/>
            <person name="Huang J."/>
            <person name="Chen G.Z."/>
            <person name="Huang M.Z."/>
            <person name="Huang L."/>
            <person name="Peng D.H."/>
            <person name="Luo Y.B."/>
            <person name="Zou S.Q."/>
            <person name="Chen S.P."/>
            <person name="Lan S."/>
            <person name="Tsai W.C."/>
            <person name="Van de Peer Y."/>
            <person name="Liu Z.J."/>
        </authorList>
    </citation>
    <scope>NUCLEOTIDE SEQUENCE [LARGE SCALE GENOMIC DNA]</scope>
    <source>
        <strain evidence="4">Lor287</strain>
    </source>
</reference>
<feature type="domain" description="Spo11/DNA topoisomerase VI subunit A N-terminal" evidence="2">
    <location>
        <begin position="69"/>
        <end position="113"/>
    </location>
</feature>
<comment type="caution">
    <text evidence="4">The sequence shown here is derived from an EMBL/GenBank/DDBJ whole genome shotgun (WGS) entry which is preliminary data.</text>
</comment>
<comment type="similarity">
    <text evidence="1">Belongs to the TOP6A family.</text>
</comment>
<keyword evidence="1" id="KW-0413">Isomerase</keyword>
<dbReference type="PANTHER" id="PTHR10848">
    <property type="entry name" value="MEIOTIC RECOMBINATION PROTEIN SPO11"/>
    <property type="match status" value="1"/>
</dbReference>
<comment type="catalytic activity">
    <reaction evidence="1">
        <text>ATP-dependent breakage, passage and rejoining of double-stranded DNA.</text>
        <dbReference type="EC" id="5.6.2.2"/>
    </reaction>
</comment>
<keyword evidence="1" id="KW-0799">Topoisomerase</keyword>
<dbReference type="GO" id="GO:0007131">
    <property type="term" value="P:reciprocal meiotic recombination"/>
    <property type="evidence" value="ECO:0007669"/>
    <property type="project" value="TreeGrafter"/>
</dbReference>
<evidence type="ECO:0000313" key="4">
    <source>
        <dbReference type="EMBL" id="KAK8951891.1"/>
    </source>
</evidence>
<sequence length="217" mass="24208">MIFHQPARRKAEACLLSFDAAFSILSGSGFSFDVPSRSSSNQLYVPELDRIVLREKTSSRPFASLSTVRKATITARVLSLIHAVLRRNIHVTKRDLFYTDVKLFQDQTHSDAVHVVASEKGVVVGRLVFYDDGDRIDCTEMGIGGKAIPPNIDRVGNIESDALFILLVEKDVAFMRLAEDRFGNSRSPAQILSKEQNPRMKYGLAKAPQQELKQIVS</sequence>
<dbReference type="Proteomes" id="UP001418222">
    <property type="component" value="Unassembled WGS sequence"/>
</dbReference>
<dbReference type="GO" id="GO:0003918">
    <property type="term" value="F:DNA topoisomerase type II (double strand cut, ATP-hydrolyzing) activity"/>
    <property type="evidence" value="ECO:0007669"/>
    <property type="project" value="UniProtKB-UniRule"/>
</dbReference>
<dbReference type="GO" id="GO:0000228">
    <property type="term" value="C:nuclear chromosome"/>
    <property type="evidence" value="ECO:0007669"/>
    <property type="project" value="TreeGrafter"/>
</dbReference>
<organism evidence="4 5">
    <name type="scientific">Platanthera zijinensis</name>
    <dbReference type="NCBI Taxonomy" id="2320716"/>
    <lineage>
        <taxon>Eukaryota</taxon>
        <taxon>Viridiplantae</taxon>
        <taxon>Streptophyta</taxon>
        <taxon>Embryophyta</taxon>
        <taxon>Tracheophyta</taxon>
        <taxon>Spermatophyta</taxon>
        <taxon>Magnoliopsida</taxon>
        <taxon>Liliopsida</taxon>
        <taxon>Asparagales</taxon>
        <taxon>Orchidaceae</taxon>
        <taxon>Orchidoideae</taxon>
        <taxon>Orchideae</taxon>
        <taxon>Orchidinae</taxon>
        <taxon>Platanthera</taxon>
    </lineage>
</organism>